<reference evidence="1 2" key="1">
    <citation type="journal article" date="2020" name="Cell">
        <title>Large-Scale Comparative Analyses of Tick Genomes Elucidate Their Genetic Diversity and Vector Capacities.</title>
        <authorList>
            <consortium name="Tick Genome and Microbiome Consortium (TIGMIC)"/>
            <person name="Jia N."/>
            <person name="Wang J."/>
            <person name="Shi W."/>
            <person name="Du L."/>
            <person name="Sun Y."/>
            <person name="Zhan W."/>
            <person name="Jiang J.F."/>
            <person name="Wang Q."/>
            <person name="Zhang B."/>
            <person name="Ji P."/>
            <person name="Bell-Sakyi L."/>
            <person name="Cui X.M."/>
            <person name="Yuan T.T."/>
            <person name="Jiang B.G."/>
            <person name="Yang W.F."/>
            <person name="Lam T.T."/>
            <person name="Chang Q.C."/>
            <person name="Ding S.J."/>
            <person name="Wang X.J."/>
            <person name="Zhu J.G."/>
            <person name="Ruan X.D."/>
            <person name="Zhao L."/>
            <person name="Wei J.T."/>
            <person name="Ye R.Z."/>
            <person name="Que T.C."/>
            <person name="Du C.H."/>
            <person name="Zhou Y.H."/>
            <person name="Cheng J.X."/>
            <person name="Dai P.F."/>
            <person name="Guo W.B."/>
            <person name="Han X.H."/>
            <person name="Huang E.J."/>
            <person name="Li L.F."/>
            <person name="Wei W."/>
            <person name="Gao Y.C."/>
            <person name="Liu J.Z."/>
            <person name="Shao H.Z."/>
            <person name="Wang X."/>
            <person name="Wang C.C."/>
            <person name="Yang T.C."/>
            <person name="Huo Q.B."/>
            <person name="Li W."/>
            <person name="Chen H.Y."/>
            <person name="Chen S.E."/>
            <person name="Zhou L.G."/>
            <person name="Ni X.B."/>
            <person name="Tian J.H."/>
            <person name="Sheng Y."/>
            <person name="Liu T."/>
            <person name="Pan Y.S."/>
            <person name="Xia L.Y."/>
            <person name="Li J."/>
            <person name="Zhao F."/>
            <person name="Cao W.C."/>
        </authorList>
    </citation>
    <scope>NUCLEOTIDE SEQUENCE [LARGE SCALE GENOMIC DNA]</scope>
    <source>
        <strain evidence="1">Iper-2018</strain>
    </source>
</reference>
<dbReference type="Proteomes" id="UP000805193">
    <property type="component" value="Unassembled WGS sequence"/>
</dbReference>
<accession>A0AC60QHY7</accession>
<sequence length="528" mass="57198">MLDPGEREAFVQANRDFPLKKQTVVTALSTLKKSMAEEDSPSCLLLATEDGRVYVLEPDAFTILAAVQVASAPTFLDGQGLFDVDYHVAVACRDARLYIIKRGHKAAKLLAEPGAAAVGLCHLEGQLVVACTDDVLRAYSIKQCDHGSRVRGLSTCRRANDCGACRCPVNPCACRPCAVPGVSLLAVALRGRTVALHRSGDGAAVDSLDTDDDVSAMRFGRLGREENALVLVGTGGGLTVLILKRGAQLQREPVATPSPGPAKWSLPKKTKLFVDQTMREREHSVAMHRSFQRDLQRLRVTAARNYARALGSNLQPVSAPNQGHSMELSAQVQGLGPEYLLHLRLQNSRPGPVPTDLSVVIHSDPSLYKVPYLVPGLVYRLSTRVSCLVESGLSDVLKRGVIYKIPCNDCPASYIGETGRRRETRLKEHKRDVTYASHATRLKTELVDHTWTMGHSFDFDAATTLARKDRWGPRKLLESWWRAKAAAAAGSAATARASPVCAFQRSDVIAAADALAPPRAQLCASVAQ</sequence>
<keyword evidence="2" id="KW-1185">Reference proteome</keyword>
<proteinExistence type="predicted"/>
<evidence type="ECO:0000313" key="1">
    <source>
        <dbReference type="EMBL" id="KAG0433768.1"/>
    </source>
</evidence>
<evidence type="ECO:0000313" key="2">
    <source>
        <dbReference type="Proteomes" id="UP000805193"/>
    </source>
</evidence>
<comment type="caution">
    <text evidence="1">The sequence shown here is derived from an EMBL/GenBank/DDBJ whole genome shotgun (WGS) entry which is preliminary data.</text>
</comment>
<gene>
    <name evidence="1" type="ORF">HPB47_019578</name>
</gene>
<protein>
    <submittedName>
        <fullName evidence="1">Uncharacterized protein</fullName>
    </submittedName>
</protein>
<name>A0AC60QHY7_IXOPE</name>
<dbReference type="EMBL" id="JABSTQ010009032">
    <property type="protein sequence ID" value="KAG0433768.1"/>
    <property type="molecule type" value="Genomic_DNA"/>
</dbReference>
<organism evidence="1 2">
    <name type="scientific">Ixodes persulcatus</name>
    <name type="common">Taiga tick</name>
    <dbReference type="NCBI Taxonomy" id="34615"/>
    <lineage>
        <taxon>Eukaryota</taxon>
        <taxon>Metazoa</taxon>
        <taxon>Ecdysozoa</taxon>
        <taxon>Arthropoda</taxon>
        <taxon>Chelicerata</taxon>
        <taxon>Arachnida</taxon>
        <taxon>Acari</taxon>
        <taxon>Parasitiformes</taxon>
        <taxon>Ixodida</taxon>
        <taxon>Ixodoidea</taxon>
        <taxon>Ixodidae</taxon>
        <taxon>Ixodinae</taxon>
        <taxon>Ixodes</taxon>
    </lineage>
</organism>